<evidence type="ECO:0000313" key="3">
    <source>
        <dbReference type="Proteomes" id="UP001529510"/>
    </source>
</evidence>
<feature type="non-terminal residue" evidence="2">
    <location>
        <position position="56"/>
    </location>
</feature>
<name>A0ABD0PP73_CIRMR</name>
<protein>
    <submittedName>
        <fullName evidence="2">Uncharacterized protein</fullName>
    </submittedName>
</protein>
<feature type="compositionally biased region" description="Polar residues" evidence="1">
    <location>
        <begin position="28"/>
        <end position="44"/>
    </location>
</feature>
<dbReference type="EMBL" id="JAMKFB020000014">
    <property type="protein sequence ID" value="KAL0175830.1"/>
    <property type="molecule type" value="Genomic_DNA"/>
</dbReference>
<evidence type="ECO:0000313" key="2">
    <source>
        <dbReference type="EMBL" id="KAL0175830.1"/>
    </source>
</evidence>
<proteinExistence type="predicted"/>
<sequence>SYREDISEAWLCASSDSVQTELPEETGRQTCPTNPTGGPSSRKPTTCKIPTLLPQT</sequence>
<reference evidence="2 3" key="1">
    <citation type="submission" date="2024-05" db="EMBL/GenBank/DDBJ databases">
        <title>Genome sequencing and assembly of Indian major carp, Cirrhinus mrigala (Hamilton, 1822).</title>
        <authorList>
            <person name="Mohindra V."/>
            <person name="Chowdhury L.M."/>
            <person name="Lal K."/>
            <person name="Jena J.K."/>
        </authorList>
    </citation>
    <scope>NUCLEOTIDE SEQUENCE [LARGE SCALE GENOMIC DNA]</scope>
    <source>
        <strain evidence="2">CM1030</strain>
        <tissue evidence="2">Blood</tissue>
    </source>
</reference>
<dbReference type="Proteomes" id="UP001529510">
    <property type="component" value="Unassembled WGS sequence"/>
</dbReference>
<comment type="caution">
    <text evidence="2">The sequence shown here is derived from an EMBL/GenBank/DDBJ whole genome shotgun (WGS) entry which is preliminary data.</text>
</comment>
<evidence type="ECO:0000256" key="1">
    <source>
        <dbReference type="SAM" id="MobiDB-lite"/>
    </source>
</evidence>
<keyword evidence="3" id="KW-1185">Reference proteome</keyword>
<feature type="non-terminal residue" evidence="2">
    <location>
        <position position="1"/>
    </location>
</feature>
<organism evidence="2 3">
    <name type="scientific">Cirrhinus mrigala</name>
    <name type="common">Mrigala</name>
    <dbReference type="NCBI Taxonomy" id="683832"/>
    <lineage>
        <taxon>Eukaryota</taxon>
        <taxon>Metazoa</taxon>
        <taxon>Chordata</taxon>
        <taxon>Craniata</taxon>
        <taxon>Vertebrata</taxon>
        <taxon>Euteleostomi</taxon>
        <taxon>Actinopterygii</taxon>
        <taxon>Neopterygii</taxon>
        <taxon>Teleostei</taxon>
        <taxon>Ostariophysi</taxon>
        <taxon>Cypriniformes</taxon>
        <taxon>Cyprinidae</taxon>
        <taxon>Labeoninae</taxon>
        <taxon>Labeonini</taxon>
        <taxon>Cirrhinus</taxon>
    </lineage>
</organism>
<feature type="region of interest" description="Disordered" evidence="1">
    <location>
        <begin position="17"/>
        <end position="56"/>
    </location>
</feature>
<gene>
    <name evidence="2" type="ORF">M9458_028160</name>
</gene>
<accession>A0ABD0PP73</accession>
<dbReference type="AlphaFoldDB" id="A0ABD0PP73"/>